<reference evidence="2" key="1">
    <citation type="submission" date="2023-04" db="EMBL/GenBank/DDBJ databases">
        <authorList>
            <person name="Vijverberg K."/>
            <person name="Xiong W."/>
            <person name="Schranz E."/>
        </authorList>
    </citation>
    <scope>NUCLEOTIDE SEQUENCE</scope>
</reference>
<sequence>MGIEVGESSGAGRLETSSRREDVGLATTPTSTSNYLRQRYLFKLHFDWITYKQVDQNTTAKLNTLMFNSLKAIPVQGRIYQEKESPQFIAIFQPMVLFKSLALLNHRDSSIADVKDSKVSVDGLCMKNQASTKSILKKFNDLDPNNEILMSLMKEIRAEMMASKLSASESVTSIRAEKTPTFATSVENITWKETEATENELNLINGELEKVLRTEGKEEEEKEEEEENEDGAVVCPLQTYLLSSVIGLPETTTGKKEHRASLGELF</sequence>
<dbReference type="InterPro" id="IPR038928">
    <property type="entry name" value="LAZY1"/>
</dbReference>
<dbReference type="Gene3D" id="3.40.20.10">
    <property type="entry name" value="Severin"/>
    <property type="match status" value="1"/>
</dbReference>
<dbReference type="AlphaFoldDB" id="A0AA36ECE9"/>
<evidence type="ECO:0000256" key="1">
    <source>
        <dbReference type="SAM" id="MobiDB-lite"/>
    </source>
</evidence>
<evidence type="ECO:0000313" key="2">
    <source>
        <dbReference type="EMBL" id="CAI9290893.1"/>
    </source>
</evidence>
<name>A0AA36ECE9_LACSI</name>
<dbReference type="PANTHER" id="PTHR34959">
    <property type="entry name" value="PROTEIN LAZY 1"/>
    <property type="match status" value="1"/>
</dbReference>
<dbReference type="GO" id="GO:0009630">
    <property type="term" value="P:gravitropism"/>
    <property type="evidence" value="ECO:0007669"/>
    <property type="project" value="InterPro"/>
</dbReference>
<protein>
    <submittedName>
        <fullName evidence="2">Uncharacterized protein</fullName>
    </submittedName>
</protein>
<gene>
    <name evidence="2" type="ORF">LSALG_LOCUS30062</name>
</gene>
<evidence type="ECO:0000313" key="3">
    <source>
        <dbReference type="Proteomes" id="UP001177003"/>
    </source>
</evidence>
<dbReference type="PANTHER" id="PTHR34959:SF11">
    <property type="match status" value="1"/>
</dbReference>
<dbReference type="GO" id="GO:2000012">
    <property type="term" value="P:regulation of auxin polar transport"/>
    <property type="evidence" value="ECO:0007669"/>
    <property type="project" value="InterPro"/>
</dbReference>
<feature type="region of interest" description="Disordered" evidence="1">
    <location>
        <begin position="1"/>
        <end position="28"/>
    </location>
</feature>
<dbReference type="Proteomes" id="UP001177003">
    <property type="component" value="Chromosome 6"/>
</dbReference>
<dbReference type="InterPro" id="IPR029006">
    <property type="entry name" value="ADF-H/Gelsolin-like_dom_sf"/>
</dbReference>
<proteinExistence type="predicted"/>
<accession>A0AA36ECE9</accession>
<dbReference type="EMBL" id="OX465082">
    <property type="protein sequence ID" value="CAI9290893.1"/>
    <property type="molecule type" value="Genomic_DNA"/>
</dbReference>
<organism evidence="2 3">
    <name type="scientific">Lactuca saligna</name>
    <name type="common">Willowleaf lettuce</name>
    <dbReference type="NCBI Taxonomy" id="75948"/>
    <lineage>
        <taxon>Eukaryota</taxon>
        <taxon>Viridiplantae</taxon>
        <taxon>Streptophyta</taxon>
        <taxon>Embryophyta</taxon>
        <taxon>Tracheophyta</taxon>
        <taxon>Spermatophyta</taxon>
        <taxon>Magnoliopsida</taxon>
        <taxon>eudicotyledons</taxon>
        <taxon>Gunneridae</taxon>
        <taxon>Pentapetalae</taxon>
        <taxon>asterids</taxon>
        <taxon>campanulids</taxon>
        <taxon>Asterales</taxon>
        <taxon>Asteraceae</taxon>
        <taxon>Cichorioideae</taxon>
        <taxon>Cichorieae</taxon>
        <taxon>Lactucinae</taxon>
        <taxon>Lactuca</taxon>
    </lineage>
</organism>
<keyword evidence="3" id="KW-1185">Reference proteome</keyword>